<dbReference type="Proteomes" id="UP000663879">
    <property type="component" value="Unassembled WGS sequence"/>
</dbReference>
<dbReference type="PROSITE" id="PS00237">
    <property type="entry name" value="G_PROTEIN_RECEP_F1_1"/>
    <property type="match status" value="1"/>
</dbReference>
<feature type="domain" description="G-protein coupled receptors family 1 profile" evidence="11">
    <location>
        <begin position="24"/>
        <end position="138"/>
    </location>
</feature>
<feature type="transmembrane region" description="Helical" evidence="10">
    <location>
        <begin position="269"/>
        <end position="289"/>
    </location>
</feature>
<evidence type="ECO:0000256" key="5">
    <source>
        <dbReference type="ARBA" id="ARBA00023040"/>
    </source>
</evidence>
<dbReference type="InterPro" id="IPR000276">
    <property type="entry name" value="GPCR_Rhodpsn"/>
</dbReference>
<keyword evidence="3 9" id="KW-0812">Transmembrane</keyword>
<comment type="subcellular location">
    <subcellularLocation>
        <location evidence="1">Cell membrane</location>
        <topology evidence="1">Multi-pass membrane protein</topology>
    </subcellularLocation>
</comment>
<keyword evidence="7 9" id="KW-0675">Receptor</keyword>
<dbReference type="Pfam" id="PF00001">
    <property type="entry name" value="7tm_1"/>
    <property type="match status" value="1"/>
</dbReference>
<dbReference type="GO" id="GO:0008528">
    <property type="term" value="F:G protein-coupled peptide receptor activity"/>
    <property type="evidence" value="ECO:0007669"/>
    <property type="project" value="TreeGrafter"/>
</dbReference>
<reference evidence="12" key="1">
    <citation type="submission" date="2021-02" db="EMBL/GenBank/DDBJ databases">
        <authorList>
            <person name="Nowell W R."/>
        </authorList>
    </citation>
    <scope>NUCLEOTIDE SEQUENCE</scope>
    <source>
        <strain evidence="12">Ploen Becks lab</strain>
    </source>
</reference>
<evidence type="ECO:0000256" key="7">
    <source>
        <dbReference type="ARBA" id="ARBA00023170"/>
    </source>
</evidence>
<dbReference type="PROSITE" id="PS50262">
    <property type="entry name" value="G_PROTEIN_RECEP_F1_2"/>
    <property type="match status" value="1"/>
</dbReference>
<dbReference type="PRINTS" id="PR00237">
    <property type="entry name" value="GPCRRHODOPSN"/>
</dbReference>
<dbReference type="SUPFAM" id="SSF81321">
    <property type="entry name" value="Family A G protein-coupled receptor-like"/>
    <property type="match status" value="2"/>
</dbReference>
<keyword evidence="2" id="KW-1003">Cell membrane</keyword>
<feature type="transmembrane region" description="Helical" evidence="10">
    <location>
        <begin position="6"/>
        <end position="32"/>
    </location>
</feature>
<evidence type="ECO:0000313" key="13">
    <source>
        <dbReference type="Proteomes" id="UP000663879"/>
    </source>
</evidence>
<keyword evidence="6 10" id="KW-0472">Membrane</keyword>
<dbReference type="EMBL" id="CAJNOC010004773">
    <property type="protein sequence ID" value="CAF1033135.1"/>
    <property type="molecule type" value="Genomic_DNA"/>
</dbReference>
<name>A0A814J678_9BILA</name>
<feature type="transmembrane region" description="Helical" evidence="10">
    <location>
        <begin position="505"/>
        <end position="524"/>
    </location>
</feature>
<feature type="transmembrane region" description="Helical" evidence="10">
    <location>
        <begin position="475"/>
        <end position="499"/>
    </location>
</feature>
<evidence type="ECO:0000256" key="2">
    <source>
        <dbReference type="ARBA" id="ARBA00022475"/>
    </source>
</evidence>
<feature type="transmembrane region" description="Helical" evidence="10">
    <location>
        <begin position="84"/>
        <end position="103"/>
    </location>
</feature>
<keyword evidence="5 9" id="KW-0297">G-protein coupled receptor</keyword>
<protein>
    <recommendedName>
        <fullName evidence="11">G-protein coupled receptors family 1 profile domain-containing protein</fullName>
    </recommendedName>
</protein>
<dbReference type="Gene3D" id="1.20.1070.10">
    <property type="entry name" value="Rhodopsin 7-helix transmembrane proteins"/>
    <property type="match status" value="2"/>
</dbReference>
<feature type="transmembrane region" description="Helical" evidence="10">
    <location>
        <begin position="124"/>
        <end position="147"/>
    </location>
</feature>
<gene>
    <name evidence="12" type="ORF">OXX778_LOCUS17970</name>
</gene>
<evidence type="ECO:0000256" key="9">
    <source>
        <dbReference type="RuleBase" id="RU000688"/>
    </source>
</evidence>
<evidence type="ECO:0000259" key="11">
    <source>
        <dbReference type="PROSITE" id="PS50262"/>
    </source>
</evidence>
<evidence type="ECO:0000256" key="3">
    <source>
        <dbReference type="ARBA" id="ARBA00022692"/>
    </source>
</evidence>
<evidence type="ECO:0000256" key="6">
    <source>
        <dbReference type="ARBA" id="ARBA00023136"/>
    </source>
</evidence>
<dbReference type="GO" id="GO:0005886">
    <property type="term" value="C:plasma membrane"/>
    <property type="evidence" value="ECO:0007669"/>
    <property type="project" value="UniProtKB-SubCell"/>
</dbReference>
<evidence type="ECO:0000256" key="10">
    <source>
        <dbReference type="SAM" id="Phobius"/>
    </source>
</evidence>
<evidence type="ECO:0000256" key="1">
    <source>
        <dbReference type="ARBA" id="ARBA00004651"/>
    </source>
</evidence>
<keyword evidence="4 10" id="KW-1133">Transmembrane helix</keyword>
<dbReference type="PANTHER" id="PTHR24230">
    <property type="entry name" value="G-PROTEIN COUPLED RECEPTOR"/>
    <property type="match status" value="1"/>
</dbReference>
<sequence length="551" mass="64220">MMSSLFEFIIITQHVIISVLGLIGNFLVLIVYKKKLKDNETITFIIIHLAITDFLCCALLIPINCYHELNLGKITSDFMCKFHSFLNIINITYSCLLMTLVAFERFFCIVYPFKRIVSKFRAKIILTMLFILCFCIGLAGCLAIGIYHKVYRLNLTNQTQSNESSYYFTRNDSTETLIFNYKNVAKREIKFSPTNLKRIKTSSLRNLRKYPRSTHDLDLMMKRIYITSENNPIKNQNLPSFWIPTTDCFPNDQIISIKYFPYIRLFQNLIVVICFTLIFIVYAFLCIVVSKRRHLKANRENYYKEILNRSKQNTNTKNEISISRNNSFFTCLSPQAHSSSGQNVDQKIESYQRDEKIKSMEEVQMNLLDNVNQDNMSKTSDRLETNIETEIHEDFTSDDLNNNKSTQTKSSAIVSFKKIEKKRKSTIKEEEDEAEDISNQKKRKSLVKNDKYLFSLNYSTKISSHSYLIANLKTAFMLFVVTVIMAIVYTPALLTSIGIIDYNPLHWNIIYINNAANPLIYSFLNSNFRKSLKQTLKRLSNRIIYKKKASS</sequence>
<feature type="transmembrane region" description="Helical" evidence="10">
    <location>
        <begin position="44"/>
        <end position="64"/>
    </location>
</feature>
<dbReference type="AlphaFoldDB" id="A0A814J678"/>
<evidence type="ECO:0000313" key="12">
    <source>
        <dbReference type="EMBL" id="CAF1033135.1"/>
    </source>
</evidence>
<dbReference type="GO" id="GO:0007218">
    <property type="term" value="P:neuropeptide signaling pathway"/>
    <property type="evidence" value="ECO:0007669"/>
    <property type="project" value="TreeGrafter"/>
</dbReference>
<evidence type="ECO:0000256" key="4">
    <source>
        <dbReference type="ARBA" id="ARBA00022989"/>
    </source>
</evidence>
<comment type="caution">
    <text evidence="12">The sequence shown here is derived from an EMBL/GenBank/DDBJ whole genome shotgun (WGS) entry which is preliminary data.</text>
</comment>
<dbReference type="InterPro" id="IPR017452">
    <property type="entry name" value="GPCR_Rhodpsn_7TM"/>
</dbReference>
<dbReference type="CDD" id="cd00637">
    <property type="entry name" value="7tm_classA_rhodopsin-like"/>
    <property type="match status" value="1"/>
</dbReference>
<evidence type="ECO:0000256" key="8">
    <source>
        <dbReference type="ARBA" id="ARBA00023224"/>
    </source>
</evidence>
<proteinExistence type="inferred from homology"/>
<keyword evidence="13" id="KW-1185">Reference proteome</keyword>
<keyword evidence="8 9" id="KW-0807">Transducer</keyword>
<comment type="similarity">
    <text evidence="9">Belongs to the G-protein coupled receptor 1 family.</text>
</comment>
<organism evidence="12 13">
    <name type="scientific">Brachionus calyciflorus</name>
    <dbReference type="NCBI Taxonomy" id="104777"/>
    <lineage>
        <taxon>Eukaryota</taxon>
        <taxon>Metazoa</taxon>
        <taxon>Spiralia</taxon>
        <taxon>Gnathifera</taxon>
        <taxon>Rotifera</taxon>
        <taxon>Eurotatoria</taxon>
        <taxon>Monogononta</taxon>
        <taxon>Pseudotrocha</taxon>
        <taxon>Ploima</taxon>
        <taxon>Brachionidae</taxon>
        <taxon>Brachionus</taxon>
    </lineage>
</organism>
<accession>A0A814J678</accession>
<dbReference type="OrthoDB" id="5969463at2759"/>